<evidence type="ECO:0000256" key="1">
    <source>
        <dbReference type="ARBA" id="ARBA00004141"/>
    </source>
</evidence>
<organism evidence="10 11">
    <name type="scientific">Ascaris lumbricoides</name>
    <name type="common">Giant roundworm</name>
    <dbReference type="NCBI Taxonomy" id="6252"/>
    <lineage>
        <taxon>Eukaryota</taxon>
        <taxon>Metazoa</taxon>
        <taxon>Ecdysozoa</taxon>
        <taxon>Nematoda</taxon>
        <taxon>Chromadorea</taxon>
        <taxon>Rhabditida</taxon>
        <taxon>Spirurina</taxon>
        <taxon>Ascaridomorpha</taxon>
        <taxon>Ascaridoidea</taxon>
        <taxon>Ascarididae</taxon>
        <taxon>Ascaris</taxon>
    </lineage>
</organism>
<dbReference type="Gene3D" id="1.10.287.70">
    <property type="match status" value="1"/>
</dbReference>
<dbReference type="GO" id="GO:0022841">
    <property type="term" value="F:potassium ion leak channel activity"/>
    <property type="evidence" value="ECO:0007669"/>
    <property type="project" value="TreeGrafter"/>
</dbReference>
<keyword evidence="7" id="KW-0407">Ion channel</keyword>
<evidence type="ECO:0000313" key="11">
    <source>
        <dbReference type="WBParaSite" id="ALUE_0001379401-mRNA-1"/>
    </source>
</evidence>
<evidence type="ECO:0000256" key="3">
    <source>
        <dbReference type="ARBA" id="ARBA00022692"/>
    </source>
</evidence>
<dbReference type="WBParaSite" id="ALUE_0001379401-mRNA-1">
    <property type="protein sequence ID" value="ALUE_0001379401-mRNA-1"/>
    <property type="gene ID" value="ALUE_0001379401"/>
</dbReference>
<feature type="domain" description="Potassium channel" evidence="9">
    <location>
        <begin position="16"/>
        <end position="89"/>
    </location>
</feature>
<keyword evidence="3 8" id="KW-0812">Transmembrane</keyword>
<protein>
    <submittedName>
        <fullName evidence="11">Ion_trans_2 domain-containing protein</fullName>
    </submittedName>
</protein>
<evidence type="ECO:0000256" key="7">
    <source>
        <dbReference type="ARBA" id="ARBA00023303"/>
    </source>
</evidence>
<dbReference type="GO" id="GO:0005886">
    <property type="term" value="C:plasma membrane"/>
    <property type="evidence" value="ECO:0007669"/>
    <property type="project" value="TreeGrafter"/>
</dbReference>
<dbReference type="Pfam" id="PF07885">
    <property type="entry name" value="Ion_trans_2"/>
    <property type="match status" value="1"/>
</dbReference>
<evidence type="ECO:0000256" key="4">
    <source>
        <dbReference type="ARBA" id="ARBA00022989"/>
    </source>
</evidence>
<keyword evidence="6 8" id="KW-0472">Membrane</keyword>
<dbReference type="InterPro" id="IPR013099">
    <property type="entry name" value="K_chnl_dom"/>
</dbReference>
<dbReference type="AlphaFoldDB" id="A0A0M3I8T5"/>
<evidence type="ECO:0000256" key="5">
    <source>
        <dbReference type="ARBA" id="ARBA00023065"/>
    </source>
</evidence>
<evidence type="ECO:0000256" key="8">
    <source>
        <dbReference type="SAM" id="Phobius"/>
    </source>
</evidence>
<comment type="subcellular location">
    <subcellularLocation>
        <location evidence="1">Membrane</location>
        <topology evidence="1">Multi-pass membrane protein</topology>
    </subcellularLocation>
</comment>
<keyword evidence="2" id="KW-0813">Transport</keyword>
<dbReference type="Proteomes" id="UP000036681">
    <property type="component" value="Unplaced"/>
</dbReference>
<dbReference type="PANTHER" id="PTHR11003:SF97">
    <property type="entry name" value="POTASSIUM CHANNEL DOMAIN-CONTAINING PROTEIN"/>
    <property type="match status" value="1"/>
</dbReference>
<dbReference type="InterPro" id="IPR003280">
    <property type="entry name" value="2pore_dom_K_chnl"/>
</dbReference>
<keyword evidence="10" id="KW-1185">Reference proteome</keyword>
<dbReference type="GO" id="GO:0030322">
    <property type="term" value="P:stabilization of membrane potential"/>
    <property type="evidence" value="ECO:0007669"/>
    <property type="project" value="TreeGrafter"/>
</dbReference>
<accession>A0A0M3I8T5</accession>
<dbReference type="SUPFAM" id="SSF81324">
    <property type="entry name" value="Voltage-gated potassium channels"/>
    <property type="match status" value="1"/>
</dbReference>
<name>A0A0M3I8T5_ASCLU</name>
<dbReference type="GO" id="GO:0015271">
    <property type="term" value="F:outward rectifier potassium channel activity"/>
    <property type="evidence" value="ECO:0007669"/>
    <property type="project" value="TreeGrafter"/>
</dbReference>
<evidence type="ECO:0000256" key="6">
    <source>
        <dbReference type="ARBA" id="ARBA00023136"/>
    </source>
</evidence>
<feature type="transmembrane region" description="Helical" evidence="8">
    <location>
        <begin position="36"/>
        <end position="56"/>
    </location>
</feature>
<keyword evidence="5" id="KW-0406">Ion transport</keyword>
<sequence>LQIETWSEALFLFIAFFVYIVIGSLIIATYEPEMDFFGAIYFNFVSLTTVGLGDLVPKNETYLFFTLIYCAIGLALTTIAIEIAAEYLKKLHYFGRTIDNVASVQIWFGGKKLTMKQLVRNLGDQFNLPVEQIADLNLDQFVDAAIKVETGELATLRVSNIASIRIKYFA</sequence>
<keyword evidence="4 8" id="KW-1133">Transmembrane helix</keyword>
<evidence type="ECO:0000259" key="9">
    <source>
        <dbReference type="Pfam" id="PF07885"/>
    </source>
</evidence>
<evidence type="ECO:0000256" key="2">
    <source>
        <dbReference type="ARBA" id="ARBA00022448"/>
    </source>
</evidence>
<proteinExistence type="predicted"/>
<dbReference type="PANTHER" id="PTHR11003">
    <property type="entry name" value="POTASSIUM CHANNEL, SUBFAMILY K"/>
    <property type="match status" value="1"/>
</dbReference>
<feature type="transmembrane region" description="Helical" evidence="8">
    <location>
        <begin position="62"/>
        <end position="85"/>
    </location>
</feature>
<feature type="transmembrane region" description="Helical" evidence="8">
    <location>
        <begin position="6"/>
        <end position="29"/>
    </location>
</feature>
<reference evidence="11" key="1">
    <citation type="submission" date="2017-02" db="UniProtKB">
        <authorList>
            <consortium name="WormBaseParasite"/>
        </authorList>
    </citation>
    <scope>IDENTIFICATION</scope>
</reference>
<evidence type="ECO:0000313" key="10">
    <source>
        <dbReference type="Proteomes" id="UP000036681"/>
    </source>
</evidence>